<comment type="similarity">
    <text evidence="2 8">Belongs to the major facilitator superfamily. Sugar transporter (TC 2.A.1.1) family.</text>
</comment>
<dbReference type="Pfam" id="PF00083">
    <property type="entry name" value="Sugar_tr"/>
    <property type="match status" value="1"/>
</dbReference>
<dbReference type="RefSeq" id="XP_028472044.1">
    <property type="nucleotide sequence ID" value="XM_028619471.1"/>
</dbReference>
<evidence type="ECO:0000256" key="2">
    <source>
        <dbReference type="ARBA" id="ARBA00010992"/>
    </source>
</evidence>
<dbReference type="PRINTS" id="PR00171">
    <property type="entry name" value="SUGRTRNSPORT"/>
</dbReference>
<accession>A0A427XDT6</accession>
<sequence>MTLPAPPTISRYNVARKLQKRSLLIAINSIAGLSILFFGYDQGMMGGVNNAEDYIRRMGFGYTKMVDGQPTPVVTDSLLQGGIVSIYYLGTLVGCLVGGIVAEKVGRIRGIALGAGVAIVGASLQCSAMNHVWMICARLVNGWGTGILNAIVPVYATETADHTSRGQFIAIEFTLNILGVVIAYWMEYGLSYIDGGRSQIRWRFPIAFQILMLLVLISAVWFFPESPRWLVKVGRDDEAKYILERLRGSTGEDKLAAEAEYHEIKAVADQQVHSTIPTSYWSMITGRGSGKLHIGRRVQLVIWLQIIQEWVGIAGVTIYAPTIFGLAGFDSNKSQWISGLNNIFYMFSTLICVFTLDRIGRRWTLYWGSVLQGISMFLVGGFTRLGLNASAAGDTAAASRYGIAAASFVFVFTSTFGATWLTVPWLYPAEIFPLAVRAKGNALGVVGWSIGNGWLSLLLPVCFQHIGEKTYYLFGIANVISIPIVWAFYPESNQRTLEEIDFLFAGDTPWNWVAESNFARLKQENPEIAHDLHHGVHRDVEELASDDKATTVSVAASVSDK</sequence>
<feature type="transmembrane region" description="Helical" evidence="9">
    <location>
        <begin position="21"/>
        <end position="40"/>
    </location>
</feature>
<feature type="transmembrane region" description="Helical" evidence="9">
    <location>
        <begin position="403"/>
        <end position="428"/>
    </location>
</feature>
<feature type="transmembrane region" description="Helical" evidence="9">
    <location>
        <begin position="108"/>
        <end position="125"/>
    </location>
</feature>
<feature type="transmembrane region" description="Helical" evidence="9">
    <location>
        <begin position="363"/>
        <end position="383"/>
    </location>
</feature>
<dbReference type="EMBL" id="RSCE01000019">
    <property type="protein sequence ID" value="RSH76897.1"/>
    <property type="molecule type" value="Genomic_DNA"/>
</dbReference>
<feature type="transmembrane region" description="Helical" evidence="9">
    <location>
        <begin position="471"/>
        <end position="489"/>
    </location>
</feature>
<evidence type="ECO:0000256" key="4">
    <source>
        <dbReference type="ARBA" id="ARBA00022692"/>
    </source>
</evidence>
<keyword evidence="3 8" id="KW-0813">Transport</keyword>
<feature type="domain" description="Major facilitator superfamily (MFS) profile" evidence="10">
    <location>
        <begin position="27"/>
        <end position="493"/>
    </location>
</feature>
<dbReference type="SUPFAM" id="SSF103473">
    <property type="entry name" value="MFS general substrate transporter"/>
    <property type="match status" value="1"/>
</dbReference>
<evidence type="ECO:0000256" key="3">
    <source>
        <dbReference type="ARBA" id="ARBA00022448"/>
    </source>
</evidence>
<evidence type="ECO:0000256" key="5">
    <source>
        <dbReference type="ARBA" id="ARBA00022989"/>
    </source>
</evidence>
<dbReference type="Proteomes" id="UP000279236">
    <property type="component" value="Unassembled WGS sequence"/>
</dbReference>
<dbReference type="InterPro" id="IPR005828">
    <property type="entry name" value="MFS_sugar_transport-like"/>
</dbReference>
<dbReference type="FunFam" id="1.20.1250.20:FF:000090">
    <property type="entry name" value="MFS sugar transporter, putative"/>
    <property type="match status" value="1"/>
</dbReference>
<feature type="transmembrane region" description="Helical" evidence="9">
    <location>
        <begin position="131"/>
        <end position="156"/>
    </location>
</feature>
<name>A0A427XDT6_9TREE</name>
<evidence type="ECO:0000259" key="10">
    <source>
        <dbReference type="PROSITE" id="PS50850"/>
    </source>
</evidence>
<dbReference type="InterPro" id="IPR050360">
    <property type="entry name" value="MFS_Sugar_Transporters"/>
</dbReference>
<comment type="catalytic activity">
    <reaction evidence="7">
        <text>myo-inositol(out) + H(+)(out) = myo-inositol(in) + H(+)(in)</text>
        <dbReference type="Rhea" id="RHEA:60364"/>
        <dbReference type="ChEBI" id="CHEBI:15378"/>
        <dbReference type="ChEBI" id="CHEBI:17268"/>
    </reaction>
</comment>
<feature type="transmembrane region" description="Helical" evidence="9">
    <location>
        <begin position="336"/>
        <end position="356"/>
    </location>
</feature>
<comment type="subcellular location">
    <subcellularLocation>
        <location evidence="1">Membrane</location>
        <topology evidence="1">Multi-pass membrane protein</topology>
    </subcellularLocation>
</comment>
<feature type="transmembrane region" description="Helical" evidence="9">
    <location>
        <begin position="168"/>
        <end position="186"/>
    </location>
</feature>
<dbReference type="GeneID" id="39588375"/>
<feature type="transmembrane region" description="Helical" evidence="9">
    <location>
        <begin position="206"/>
        <end position="223"/>
    </location>
</feature>
<feature type="transmembrane region" description="Helical" evidence="9">
    <location>
        <begin position="300"/>
        <end position="324"/>
    </location>
</feature>
<dbReference type="InterPro" id="IPR036259">
    <property type="entry name" value="MFS_trans_sf"/>
</dbReference>
<feature type="transmembrane region" description="Helical" evidence="9">
    <location>
        <begin position="440"/>
        <end position="459"/>
    </location>
</feature>
<proteinExistence type="inferred from homology"/>
<evidence type="ECO:0000256" key="7">
    <source>
        <dbReference type="ARBA" id="ARBA00049119"/>
    </source>
</evidence>
<dbReference type="NCBIfam" id="TIGR00879">
    <property type="entry name" value="SP"/>
    <property type="match status" value="1"/>
</dbReference>
<dbReference type="GO" id="GO:0005351">
    <property type="term" value="F:carbohydrate:proton symporter activity"/>
    <property type="evidence" value="ECO:0007669"/>
    <property type="project" value="TreeGrafter"/>
</dbReference>
<dbReference type="InterPro" id="IPR020846">
    <property type="entry name" value="MFS_dom"/>
</dbReference>
<reference evidence="11 12" key="1">
    <citation type="submission" date="2018-11" db="EMBL/GenBank/DDBJ databases">
        <title>Genome sequence of Apiotrichum porosum DSM 27194.</title>
        <authorList>
            <person name="Aliyu H."/>
            <person name="Gorte O."/>
            <person name="Ochsenreither K."/>
        </authorList>
    </citation>
    <scope>NUCLEOTIDE SEQUENCE [LARGE SCALE GENOMIC DNA]</scope>
    <source>
        <strain evidence="11 12">DSM 27194</strain>
    </source>
</reference>
<keyword evidence="12" id="KW-1185">Reference proteome</keyword>
<keyword evidence="6 9" id="KW-0472">Membrane</keyword>
<dbReference type="OrthoDB" id="2544694at2759"/>
<evidence type="ECO:0000256" key="6">
    <source>
        <dbReference type="ARBA" id="ARBA00023136"/>
    </source>
</evidence>
<dbReference type="PANTHER" id="PTHR48022">
    <property type="entry name" value="PLASTIDIC GLUCOSE TRANSPORTER 4"/>
    <property type="match status" value="1"/>
</dbReference>
<gene>
    <name evidence="11" type="ORF">EHS24_003832</name>
</gene>
<protein>
    <recommendedName>
        <fullName evidence="10">Major facilitator superfamily (MFS) profile domain-containing protein</fullName>
    </recommendedName>
</protein>
<evidence type="ECO:0000256" key="9">
    <source>
        <dbReference type="SAM" id="Phobius"/>
    </source>
</evidence>
<evidence type="ECO:0000313" key="12">
    <source>
        <dbReference type="Proteomes" id="UP000279236"/>
    </source>
</evidence>
<keyword evidence="4 9" id="KW-0812">Transmembrane</keyword>
<dbReference type="GO" id="GO:0016020">
    <property type="term" value="C:membrane"/>
    <property type="evidence" value="ECO:0007669"/>
    <property type="project" value="UniProtKB-SubCell"/>
</dbReference>
<organism evidence="11 12">
    <name type="scientific">Apiotrichum porosum</name>
    <dbReference type="NCBI Taxonomy" id="105984"/>
    <lineage>
        <taxon>Eukaryota</taxon>
        <taxon>Fungi</taxon>
        <taxon>Dikarya</taxon>
        <taxon>Basidiomycota</taxon>
        <taxon>Agaricomycotina</taxon>
        <taxon>Tremellomycetes</taxon>
        <taxon>Trichosporonales</taxon>
        <taxon>Trichosporonaceae</taxon>
        <taxon>Apiotrichum</taxon>
    </lineage>
</organism>
<feature type="transmembrane region" description="Helical" evidence="9">
    <location>
        <begin position="78"/>
        <end position="101"/>
    </location>
</feature>
<evidence type="ECO:0000313" key="11">
    <source>
        <dbReference type="EMBL" id="RSH76897.1"/>
    </source>
</evidence>
<evidence type="ECO:0000256" key="8">
    <source>
        <dbReference type="RuleBase" id="RU003346"/>
    </source>
</evidence>
<evidence type="ECO:0000256" key="1">
    <source>
        <dbReference type="ARBA" id="ARBA00004141"/>
    </source>
</evidence>
<dbReference type="PROSITE" id="PS50850">
    <property type="entry name" value="MFS"/>
    <property type="match status" value="1"/>
</dbReference>
<dbReference type="AlphaFoldDB" id="A0A427XDT6"/>
<dbReference type="InterPro" id="IPR003663">
    <property type="entry name" value="Sugar/inositol_transpt"/>
</dbReference>
<dbReference type="Gene3D" id="1.20.1250.20">
    <property type="entry name" value="MFS general substrate transporter like domains"/>
    <property type="match status" value="1"/>
</dbReference>
<keyword evidence="5 9" id="KW-1133">Transmembrane helix</keyword>
<comment type="caution">
    <text evidence="11">The sequence shown here is derived from an EMBL/GenBank/DDBJ whole genome shotgun (WGS) entry which is preliminary data.</text>
</comment>
<dbReference type="PANTHER" id="PTHR48022:SF78">
    <property type="entry name" value="MONOSACCHARIDE TRANSPORTER, PUTATIVE (AFU_ORTHOLOGUE AFUA_2G02110)-RELATED"/>
    <property type="match status" value="1"/>
</dbReference>